<keyword evidence="2" id="KW-1185">Reference proteome</keyword>
<organism evidence="1 2">
    <name type="scientific">Algoriphagus machipongonensis</name>
    <dbReference type="NCBI Taxonomy" id="388413"/>
    <lineage>
        <taxon>Bacteria</taxon>
        <taxon>Pseudomonadati</taxon>
        <taxon>Bacteroidota</taxon>
        <taxon>Cytophagia</taxon>
        <taxon>Cytophagales</taxon>
        <taxon>Cyclobacteriaceae</taxon>
        <taxon>Algoriphagus</taxon>
    </lineage>
</organism>
<protein>
    <submittedName>
        <fullName evidence="1">Uncharacterized protein</fullName>
    </submittedName>
</protein>
<evidence type="ECO:0000313" key="2">
    <source>
        <dbReference type="Proteomes" id="UP000003919"/>
    </source>
</evidence>
<name>A3HTB4_9BACT</name>
<comment type="caution">
    <text evidence="1">The sequence shown here is derived from an EMBL/GenBank/DDBJ whole genome shotgun (WGS) entry which is preliminary data.</text>
</comment>
<sequence>MSENCNHIVTTLKRDGTGRRDLLDPKLAPESVQLQDFELSDWLIFALNFARKIHFFPSDLANEPLGDWRNFFSTIVSDKTLISDIENLDDFEKLRGNIEEFLAAYDQSGKLTPHLTLFVSFLKLLETSKKRFNQLTKRHLDFYYQEILHLEKQALSPDHVFLIFELAKNVSQEKLDEGTEVDGGKDDTGKKNTYLTSFETVLNKTKVGQLKSLYNEISVEKEEIKELNTPISTGTFVMAPMANSFDGLGEDFPKGSEKWWPFGYTKICNASTVLPALPKARLGCSISSKLLKLSEGTRDIILEFTFNKPILPNGEDYTALNKAMSIELTGEKGWIAGLPMTLKSDSGINSGSKKMKLSLTLDSEQPAVVPYQTELHEGSYEVDEPLLRVLFKTNEKEGYNLYRLFNENVLTDLKITVEVSDITSVQLENDLGVLNPQKPFFPFGPRPIKGSSFIVKYPEAMEKPVTAISYQMDYLNLPENLVNHYSAYTIGDDEPLVSDMDYFSVKSFPKSSNDSDQLFSEKSGGGYESDFEFQIENGVWESGLKKELKISLERSFLHEKYAHYFTLVAISKDTDPTIELLPNEPYAPLAENLVLGYTAISSIDFSSSSSENQVSLIHEMPFGFQQVFTPGDTDNSLYLVPDYCHGGELYIGLENGKNLQQVTLLLQFLEGSENPDITDIFTGNQKIKWQYLSQNQWQDFQSGEIIQNQTPRFLKSGIFQFSIPKQANLDNTVLPPGYHWIKASMVKPFDVVSQLINIHAQAVEAVFEDQGSSGNHLEKGLPAETISKLQERLSWIKSIQQPYPSTKGKAQESDEDYYRRVSERLRHKKRAITLWDYEHLILQKFPKVYKVKCLNHTCSSSFQSPGNATLILVPDTVQQSVFDIYQPRVSQGTLNDVAAFVNELNSFHVQAKVINPNYEEVKVDVKVKFREGLDVSFYLTKVKEDIKKFLSPWAYDQESSVEFGVTLHRSQMIHYLEQLTYVDYITDLRLLKRQAGSSPCNPIFIETTEKEYIQPSNPKSILVSAKEHLVTPITQNCSSISLNNEEECQH</sequence>
<evidence type="ECO:0000313" key="1">
    <source>
        <dbReference type="EMBL" id="EAZ83082.1"/>
    </source>
</evidence>
<keyword evidence="3 4" id="KW-0002">3D-structure</keyword>
<dbReference type="OrthoDB" id="9762853at2"/>
<dbReference type="Proteomes" id="UP000003919">
    <property type="component" value="Unassembled WGS sequence"/>
</dbReference>
<proteinExistence type="evidence at protein level"/>
<reference evidence="1 2" key="1">
    <citation type="journal article" date="2011" name="J. Bacteriol.">
        <title>Complete genome sequence of Algoriphagus sp. PR1, bacterial prey of a colony-forming choanoflagellate.</title>
        <authorList>
            <person name="Alegado R.A."/>
            <person name="Ferriera S."/>
            <person name="Nusbaum C."/>
            <person name="Young S.K."/>
            <person name="Zeng Q."/>
            <person name="Imamovic A."/>
            <person name="Fairclough S.R."/>
            <person name="King N."/>
        </authorList>
    </citation>
    <scope>NUCLEOTIDE SEQUENCE [LARGE SCALE GENOMIC DNA]</scope>
    <source>
        <strain evidence="1 2">PR1</strain>
    </source>
</reference>
<evidence type="ECO:0007829" key="3">
    <source>
        <dbReference type="PDB" id="7AEB"/>
    </source>
</evidence>
<dbReference type="EMBL" id="AAXU02000001">
    <property type="protein sequence ID" value="EAZ83082.1"/>
    <property type="molecule type" value="Genomic_DNA"/>
</dbReference>
<dbReference type="EMDB" id="EMD-11745"/>
<dbReference type="eggNOG" id="COG3299">
    <property type="taxonomic scope" value="Bacteria"/>
</dbReference>
<evidence type="ECO:0007829" key="4">
    <source>
        <dbReference type="PDB" id="7AEF"/>
    </source>
</evidence>
<dbReference type="PDB" id="7AEB">
    <property type="method" value="EM"/>
    <property type="resolution" value="2.70 A"/>
    <property type="chains" value="G/H/I/J/K/L=1-1050"/>
</dbReference>
<reference evidence="3 4" key="2">
    <citation type="journal article" date="2022" name="Nat. Microbiol.">
        <title>Identification and structure of an extracellular contractile injection system from the marine bacterium Algoriphagus machipongonensis.</title>
        <authorList>
            <person name="Xu J."/>
            <person name="Ericson C.F."/>
            <person name="Lien Y.W."/>
            <person name="Rutaganira F.U.N."/>
            <person name="Eisenstein F."/>
            <person name="Feldmuller M."/>
            <person name="King N."/>
            <person name="Pilhofer M."/>
        </authorList>
    </citation>
    <scope>STRUCTURE BY ELECTRON MICROSCOPY (2.70 ANGSTROMS)</scope>
</reference>
<dbReference type="EMDB" id="EMD-11743"/>
<dbReference type="AlphaFoldDB" id="A3HTB4"/>
<gene>
    <name evidence="1" type="ORF">ALPR1_12715</name>
</gene>
<dbReference type="HOGENOM" id="CLU_006486_0_0_10"/>
<accession>A3HTB4</accession>
<dbReference type="PDB" id="7AEF">
    <property type="method" value="EM"/>
    <property type="resolution" value="2.80 A"/>
    <property type="chains" value="G/H/I/J/K/L=1-1050"/>
</dbReference>
<dbReference type="SMR" id="A3HTB4"/>
<dbReference type="RefSeq" id="WP_008201031.1">
    <property type="nucleotide sequence ID" value="NZ_CM001023.1"/>
</dbReference>
<dbReference type="STRING" id="388413.ALPR1_12715"/>